<dbReference type="PANTHER" id="PTHR13420:SF7">
    <property type="entry name" value="UPF0235 PROTEIN C15ORF40"/>
    <property type="match status" value="1"/>
</dbReference>
<comment type="similarity">
    <text evidence="1 2">Belongs to the UPF0235 family.</text>
</comment>
<proteinExistence type="inferred from homology"/>
<evidence type="ECO:0000313" key="3">
    <source>
        <dbReference type="EMBL" id="QIJ72237.1"/>
    </source>
</evidence>
<organism evidence="3 4">
    <name type="scientific">Thermosulfuriphilus ammonigenes</name>
    <dbReference type="NCBI Taxonomy" id="1936021"/>
    <lineage>
        <taxon>Bacteria</taxon>
        <taxon>Pseudomonadati</taxon>
        <taxon>Thermodesulfobacteriota</taxon>
        <taxon>Thermodesulfobacteria</taxon>
        <taxon>Thermodesulfobacteriales</taxon>
        <taxon>Thermodesulfobacteriaceae</taxon>
        <taxon>Thermosulfuriphilus</taxon>
    </lineage>
</organism>
<dbReference type="PANTHER" id="PTHR13420">
    <property type="entry name" value="UPF0235 PROTEIN C15ORF40"/>
    <property type="match status" value="1"/>
</dbReference>
<evidence type="ECO:0000256" key="2">
    <source>
        <dbReference type="HAMAP-Rule" id="MF_00634"/>
    </source>
</evidence>
<name>A0A6G7PXC4_9BACT</name>
<dbReference type="InterPro" id="IPR003746">
    <property type="entry name" value="DUF167"/>
</dbReference>
<dbReference type="HAMAP" id="MF_00634">
    <property type="entry name" value="UPF0235"/>
    <property type="match status" value="1"/>
</dbReference>
<evidence type="ECO:0000313" key="4">
    <source>
        <dbReference type="Proteomes" id="UP000502179"/>
    </source>
</evidence>
<dbReference type="GO" id="GO:0005737">
    <property type="term" value="C:cytoplasm"/>
    <property type="evidence" value="ECO:0007669"/>
    <property type="project" value="TreeGrafter"/>
</dbReference>
<dbReference type="RefSeq" id="WP_166032455.1">
    <property type="nucleotide sequence ID" value="NZ_CP048877.1"/>
</dbReference>
<dbReference type="Gene3D" id="3.30.1200.10">
    <property type="entry name" value="YggU-like"/>
    <property type="match status" value="1"/>
</dbReference>
<dbReference type="AlphaFoldDB" id="A0A6G7PXC4"/>
<protein>
    <recommendedName>
        <fullName evidence="2">UPF0235 protein G4V39_08120</fullName>
    </recommendedName>
</protein>
<dbReference type="Proteomes" id="UP000502179">
    <property type="component" value="Chromosome"/>
</dbReference>
<sequence>MDPIVSHPQGVILKIHVQPRAKKTEIVGRHGQAVKIRLAAPPVDGRANEALVAYLAKILSRPRTDFSIISGAKGREKKILIRGATIEEVTKAFGV</sequence>
<dbReference type="KEGG" id="tav:G4V39_08120"/>
<dbReference type="SMART" id="SM01152">
    <property type="entry name" value="DUF167"/>
    <property type="match status" value="1"/>
</dbReference>
<dbReference type="Pfam" id="PF02594">
    <property type="entry name" value="DUF167"/>
    <property type="match status" value="1"/>
</dbReference>
<gene>
    <name evidence="3" type="ORF">G4V39_08120</name>
</gene>
<dbReference type="InterPro" id="IPR036591">
    <property type="entry name" value="YggU-like_sf"/>
</dbReference>
<reference evidence="3 4" key="1">
    <citation type="submission" date="2020-02" db="EMBL/GenBank/DDBJ databases">
        <title>Genome analysis of Thermosulfuriphilus ammonigenes ST65T, an anaerobic thermophilic chemolithoautotrophic bacterium isolated from a deep-sea hydrothermal vent.</title>
        <authorList>
            <person name="Slobodkina G."/>
            <person name="Allioux M."/>
            <person name="Merkel A."/>
            <person name="Alain K."/>
            <person name="Jebbar M."/>
            <person name="Slobodkin A."/>
        </authorList>
    </citation>
    <scope>NUCLEOTIDE SEQUENCE [LARGE SCALE GENOMIC DNA]</scope>
    <source>
        <strain evidence="3 4">ST65</strain>
    </source>
</reference>
<dbReference type="NCBIfam" id="TIGR00251">
    <property type="entry name" value="DUF167 family protein"/>
    <property type="match status" value="1"/>
</dbReference>
<keyword evidence="4" id="KW-1185">Reference proteome</keyword>
<evidence type="ECO:0000256" key="1">
    <source>
        <dbReference type="ARBA" id="ARBA00010364"/>
    </source>
</evidence>
<dbReference type="EMBL" id="CP048877">
    <property type="protein sequence ID" value="QIJ72237.1"/>
    <property type="molecule type" value="Genomic_DNA"/>
</dbReference>
<dbReference type="SUPFAM" id="SSF69786">
    <property type="entry name" value="YggU-like"/>
    <property type="match status" value="1"/>
</dbReference>
<accession>A0A6G7PXC4</accession>